<dbReference type="OrthoDB" id="9782542at2"/>
<reference evidence="5 6" key="1">
    <citation type="journal article" date="2018" name="Int. J. Syst. Evol. Microbiol.">
        <title>Epidermidibacterium keratini gen. nov., sp. nov., a member of the family Sporichthyaceae, isolated from keratin epidermis.</title>
        <authorList>
            <person name="Lee D.G."/>
            <person name="Trujillo M.E."/>
            <person name="Kang S."/>
            <person name="Nam J.J."/>
            <person name="Kim Y.J."/>
        </authorList>
    </citation>
    <scope>NUCLEOTIDE SEQUENCE [LARGE SCALE GENOMIC DNA]</scope>
    <source>
        <strain evidence="5 6">EPI-7</strain>
    </source>
</reference>
<organism evidence="5 6">
    <name type="scientific">Epidermidibacterium keratini</name>
    <dbReference type="NCBI Taxonomy" id="1891644"/>
    <lineage>
        <taxon>Bacteria</taxon>
        <taxon>Bacillati</taxon>
        <taxon>Actinomycetota</taxon>
        <taxon>Actinomycetes</taxon>
        <taxon>Sporichthyales</taxon>
        <taxon>Sporichthyaceae</taxon>
        <taxon>Epidermidibacterium</taxon>
    </lineage>
</organism>
<evidence type="ECO:0000313" key="6">
    <source>
        <dbReference type="Proteomes" id="UP000463857"/>
    </source>
</evidence>
<dbReference type="RefSeq" id="WP_159542244.1">
    <property type="nucleotide sequence ID" value="NZ_CP047156.1"/>
</dbReference>
<name>A0A7L4YHX4_9ACTN</name>
<dbReference type="InParanoid" id="A0A7L4YHX4"/>
<keyword evidence="3" id="KW-0472">Membrane</keyword>
<dbReference type="EMBL" id="CP047156">
    <property type="protein sequence ID" value="QHB99100.1"/>
    <property type="molecule type" value="Genomic_DNA"/>
</dbReference>
<dbReference type="Proteomes" id="UP000463857">
    <property type="component" value="Chromosome"/>
</dbReference>
<keyword evidence="3" id="KW-0812">Transmembrane</keyword>
<gene>
    <name evidence="5" type="ORF">EK0264_01530</name>
</gene>
<feature type="transmembrane region" description="Helical" evidence="3">
    <location>
        <begin position="106"/>
        <end position="125"/>
    </location>
</feature>
<dbReference type="InterPro" id="IPR004474">
    <property type="entry name" value="LytR_CpsA_psr"/>
</dbReference>
<feature type="compositionally biased region" description="Basic and acidic residues" evidence="2">
    <location>
        <begin position="1"/>
        <end position="10"/>
    </location>
</feature>
<feature type="domain" description="Cell envelope-related transcriptional attenuator" evidence="4">
    <location>
        <begin position="178"/>
        <end position="321"/>
    </location>
</feature>
<evidence type="ECO:0000259" key="4">
    <source>
        <dbReference type="Pfam" id="PF03816"/>
    </source>
</evidence>
<dbReference type="AlphaFoldDB" id="A0A7L4YHX4"/>
<feature type="compositionally biased region" description="Pro residues" evidence="2">
    <location>
        <begin position="75"/>
        <end position="94"/>
    </location>
</feature>
<keyword evidence="3" id="KW-1133">Transmembrane helix</keyword>
<dbReference type="Pfam" id="PF03816">
    <property type="entry name" value="LytR_cpsA_psr"/>
    <property type="match status" value="1"/>
</dbReference>
<comment type="similarity">
    <text evidence="1">Belongs to the LytR/CpsA/Psr (LCP) family.</text>
</comment>
<proteinExistence type="inferred from homology"/>
<feature type="region of interest" description="Disordered" evidence="2">
    <location>
        <begin position="137"/>
        <end position="165"/>
    </location>
</feature>
<feature type="compositionally biased region" description="Basic and acidic residues" evidence="2">
    <location>
        <begin position="46"/>
        <end position="73"/>
    </location>
</feature>
<evidence type="ECO:0000256" key="3">
    <source>
        <dbReference type="SAM" id="Phobius"/>
    </source>
</evidence>
<dbReference type="InterPro" id="IPR050922">
    <property type="entry name" value="LytR/CpsA/Psr_CW_biosynth"/>
</dbReference>
<evidence type="ECO:0000256" key="1">
    <source>
        <dbReference type="ARBA" id="ARBA00006068"/>
    </source>
</evidence>
<dbReference type="PANTHER" id="PTHR33392:SF6">
    <property type="entry name" value="POLYISOPRENYL-TEICHOIC ACID--PEPTIDOGLYCAN TEICHOIC ACID TRANSFERASE TAGU"/>
    <property type="match status" value="1"/>
</dbReference>
<sequence>MPERYDDEPTRQLPAYLDPRRPPEDTDAYEQAEQASYRDSVYGARGYRDQGYDDRRYSPAGDEPRYGYDDRRYGAPPPPRRPAPRPGQGGPPPAPRRKKKRRPGRIIAWFLTLLLLAVVAFAVYLDLNLNREDVLADYEGRPGDTPGTTWLLVGSDSRDDLSEEERNDLATGYAEGKRTDTIMLLHIPDSDAPPTLVSLPRDTLSDVPGNGQQKLNAAFSLGGGQLLVQTVEGLTGLRIDRYAEIGFGGFAGVVDAIGGVDMCLDEPMQDPKAGLDLPAGCQTLNGAQALGYVRTRASAMADLDRVQRQREFLGALLSKATSAGTLINPFKSVPLALKSTGSLIVDDGAHLWHLASMGLAMASGDLVTTTVPIAGTPEVSGLGSVVQWNDELAAQMFGAIAEDKAVPAELLSG</sequence>
<dbReference type="Gene3D" id="3.40.630.190">
    <property type="entry name" value="LCP protein"/>
    <property type="match status" value="1"/>
</dbReference>
<dbReference type="NCBIfam" id="TIGR00350">
    <property type="entry name" value="lytR_cpsA_psr"/>
    <property type="match status" value="1"/>
</dbReference>
<dbReference type="PANTHER" id="PTHR33392">
    <property type="entry name" value="POLYISOPRENYL-TEICHOIC ACID--PEPTIDOGLYCAN TEICHOIC ACID TRANSFERASE TAGU"/>
    <property type="match status" value="1"/>
</dbReference>
<accession>A0A7L4YHX4</accession>
<feature type="region of interest" description="Disordered" evidence="2">
    <location>
        <begin position="1"/>
        <end position="100"/>
    </location>
</feature>
<evidence type="ECO:0000313" key="5">
    <source>
        <dbReference type="EMBL" id="QHB99100.1"/>
    </source>
</evidence>
<dbReference type="KEGG" id="eke:EK0264_01530"/>
<protein>
    <submittedName>
        <fullName evidence="5">LytR family transcriptional regulator</fullName>
    </submittedName>
</protein>
<evidence type="ECO:0000256" key="2">
    <source>
        <dbReference type="SAM" id="MobiDB-lite"/>
    </source>
</evidence>
<keyword evidence="6" id="KW-1185">Reference proteome</keyword>